<name>A0A0P6VD32_9XANT</name>
<proteinExistence type="predicted"/>
<gene>
    <name evidence="1" type="ORF">XAXN_16210</name>
</gene>
<evidence type="ECO:0000313" key="2">
    <source>
        <dbReference type="Proteomes" id="UP000054035"/>
    </source>
</evidence>
<reference evidence="1 2" key="1">
    <citation type="submission" date="2014-02" db="EMBL/GenBank/DDBJ databases">
        <title>Genome sequence of Xanthomonas axonopodis DSM 3585 (T).</title>
        <authorList>
            <person name="Midha S."/>
            <person name="Patil P.B."/>
        </authorList>
    </citation>
    <scope>NUCLEOTIDE SEQUENCE [LARGE SCALE GENOMIC DNA]</scope>
    <source>
        <strain evidence="1 2">DSM 3585</strain>
    </source>
</reference>
<dbReference type="EMBL" id="JFAQ01000183">
    <property type="protein sequence ID" value="KPL48018.1"/>
    <property type="molecule type" value="Genomic_DNA"/>
</dbReference>
<sequence length="110" mass="11261">MLDVVPVTGSSATATATATANLAQGQLVCVQAVGRAGQTPRYYYVAAIPASTIAKCKNNALCKTYGDRPINKITPASGESCHPIAPGQYVGNCAQGWVSADALDVFSNGI</sequence>
<protein>
    <submittedName>
        <fullName evidence="1">Uncharacterized protein</fullName>
    </submittedName>
</protein>
<organism evidence="1 2">
    <name type="scientific">Xanthomonas axonopodis</name>
    <dbReference type="NCBI Taxonomy" id="53413"/>
    <lineage>
        <taxon>Bacteria</taxon>
        <taxon>Pseudomonadati</taxon>
        <taxon>Pseudomonadota</taxon>
        <taxon>Gammaproteobacteria</taxon>
        <taxon>Lysobacterales</taxon>
        <taxon>Lysobacteraceae</taxon>
        <taxon>Xanthomonas</taxon>
    </lineage>
</organism>
<evidence type="ECO:0000313" key="1">
    <source>
        <dbReference type="EMBL" id="KPL48018.1"/>
    </source>
</evidence>
<dbReference type="AlphaFoldDB" id="A0A0P6VD32"/>
<accession>A0A0P6VD32</accession>
<dbReference type="Proteomes" id="UP000054035">
    <property type="component" value="Unassembled WGS sequence"/>
</dbReference>
<comment type="caution">
    <text evidence="1">The sequence shown here is derived from an EMBL/GenBank/DDBJ whole genome shotgun (WGS) entry which is preliminary data.</text>
</comment>
<dbReference type="PATRIC" id="fig|53413.25.peg.1644"/>